<dbReference type="EMBL" id="JAGTJR010000019">
    <property type="protein sequence ID" value="KAH7045144.1"/>
    <property type="molecule type" value="Genomic_DNA"/>
</dbReference>
<dbReference type="Proteomes" id="UP000774617">
    <property type="component" value="Unassembled WGS sequence"/>
</dbReference>
<sequence>MSVDTKMTTKRPFFDLSVCTPAAGAEPPDGIKCNTCDCYGCKSGASCNAAHAQTSQYVSDWFDGLRSQSWRWALANRVGIVSSKREDTLDAQEGSSRSLPEEQEVVCSIARAAQGPDPRRYMKRAKPAASQIHPQLIRAVLVCGPIPASGVSTAPNLLRARELIVAWALVGPLLARDARGDILRMSRLCEAIVIRAGGPGVDAGPF</sequence>
<name>A0ABQ8G5C4_9PEZI</name>
<accession>A0ABQ8G5C4</accession>
<keyword evidence="2" id="KW-1185">Reference proteome</keyword>
<evidence type="ECO:0000313" key="1">
    <source>
        <dbReference type="EMBL" id="KAH7045144.1"/>
    </source>
</evidence>
<protein>
    <submittedName>
        <fullName evidence="1">Uncharacterized protein</fullName>
    </submittedName>
</protein>
<evidence type="ECO:0000313" key="2">
    <source>
        <dbReference type="Proteomes" id="UP000774617"/>
    </source>
</evidence>
<comment type="caution">
    <text evidence="1">The sequence shown here is derived from an EMBL/GenBank/DDBJ whole genome shotgun (WGS) entry which is preliminary data.</text>
</comment>
<proteinExistence type="predicted"/>
<organism evidence="1 2">
    <name type="scientific">Macrophomina phaseolina</name>
    <dbReference type="NCBI Taxonomy" id="35725"/>
    <lineage>
        <taxon>Eukaryota</taxon>
        <taxon>Fungi</taxon>
        <taxon>Dikarya</taxon>
        <taxon>Ascomycota</taxon>
        <taxon>Pezizomycotina</taxon>
        <taxon>Dothideomycetes</taxon>
        <taxon>Dothideomycetes incertae sedis</taxon>
        <taxon>Botryosphaeriales</taxon>
        <taxon>Botryosphaeriaceae</taxon>
        <taxon>Macrophomina</taxon>
    </lineage>
</organism>
<gene>
    <name evidence="1" type="ORF">B0J12DRAFT_701248</name>
</gene>
<reference evidence="1 2" key="1">
    <citation type="journal article" date="2021" name="Nat. Commun.">
        <title>Genetic determinants of endophytism in the Arabidopsis root mycobiome.</title>
        <authorList>
            <person name="Mesny F."/>
            <person name="Miyauchi S."/>
            <person name="Thiergart T."/>
            <person name="Pickel B."/>
            <person name="Atanasova L."/>
            <person name="Karlsson M."/>
            <person name="Huettel B."/>
            <person name="Barry K.W."/>
            <person name="Haridas S."/>
            <person name="Chen C."/>
            <person name="Bauer D."/>
            <person name="Andreopoulos W."/>
            <person name="Pangilinan J."/>
            <person name="LaButti K."/>
            <person name="Riley R."/>
            <person name="Lipzen A."/>
            <person name="Clum A."/>
            <person name="Drula E."/>
            <person name="Henrissat B."/>
            <person name="Kohler A."/>
            <person name="Grigoriev I.V."/>
            <person name="Martin F.M."/>
            <person name="Hacquard S."/>
        </authorList>
    </citation>
    <scope>NUCLEOTIDE SEQUENCE [LARGE SCALE GENOMIC DNA]</scope>
    <source>
        <strain evidence="1 2">MPI-SDFR-AT-0080</strain>
    </source>
</reference>